<gene>
    <name evidence="2" type="primary">57</name>
    <name evidence="2" type="ORF">PBI_MERCURIO_57</name>
</gene>
<evidence type="ECO:0000313" key="2">
    <source>
        <dbReference type="EMBL" id="QFG06059.1"/>
    </source>
</evidence>
<accession>A0A5J6T6I7</accession>
<feature type="compositionally biased region" description="Basic residues" evidence="1">
    <location>
        <begin position="8"/>
        <end position="31"/>
    </location>
</feature>
<dbReference type="Proteomes" id="UP000326063">
    <property type="component" value="Segment"/>
</dbReference>
<feature type="region of interest" description="Disordered" evidence="1">
    <location>
        <begin position="1"/>
        <end position="81"/>
    </location>
</feature>
<dbReference type="KEGG" id="vg:63926154"/>
<keyword evidence="3" id="KW-1185">Reference proteome</keyword>
<protein>
    <submittedName>
        <fullName evidence="2">Uncharacterized protein</fullName>
    </submittedName>
</protein>
<feature type="compositionally biased region" description="Basic residues" evidence="1">
    <location>
        <begin position="64"/>
        <end position="81"/>
    </location>
</feature>
<name>A0A5J6T6I7_9CAUD</name>
<reference evidence="2 3" key="1">
    <citation type="submission" date="2019-07" db="EMBL/GenBank/DDBJ databases">
        <authorList>
            <person name="Divens A.M."/>
            <person name="Garlena R.A."/>
            <person name="Russell D.A."/>
            <person name="Pope W.H."/>
            <person name="Jacobs-Sera D."/>
            <person name="Hatfull G.F."/>
        </authorList>
    </citation>
    <scope>NUCLEOTIDE SEQUENCE [LARGE SCALE GENOMIC DNA]</scope>
</reference>
<sequence length="81" mass="8929">MSTALSSRTKHTGRMAKGRGGRRGGTRKSLKKPALYDKLRAKGYSKTKAARISNAVAAGTIDHHRGRRKSVGARLTKRRKR</sequence>
<proteinExistence type="predicted"/>
<dbReference type="InterPro" id="IPR055642">
    <property type="entry name" value="DUF7218"/>
</dbReference>
<dbReference type="EMBL" id="MN234219">
    <property type="protein sequence ID" value="QFG06059.1"/>
    <property type="molecule type" value="Genomic_DNA"/>
</dbReference>
<dbReference type="RefSeq" id="YP_010051663.1">
    <property type="nucleotide sequence ID" value="NC_054445.1"/>
</dbReference>
<dbReference type="GeneID" id="63926154"/>
<evidence type="ECO:0000313" key="3">
    <source>
        <dbReference type="Proteomes" id="UP000326063"/>
    </source>
</evidence>
<organism evidence="2 3">
    <name type="scientific">Mycobacterium phage Mercurio</name>
    <dbReference type="NCBI Taxonomy" id="2575612"/>
    <lineage>
        <taxon>Viruses</taxon>
        <taxon>Duplodnaviria</taxon>
        <taxon>Heunggongvirae</taxon>
        <taxon>Uroviricota</taxon>
        <taxon>Caudoviricetes</taxon>
        <taxon>Gclasvirinae</taxon>
        <taxon>Jolieduovirus</taxon>
        <taxon>Jolieduovirus mercurio</taxon>
    </lineage>
</organism>
<evidence type="ECO:0000256" key="1">
    <source>
        <dbReference type="SAM" id="MobiDB-lite"/>
    </source>
</evidence>
<dbReference type="Pfam" id="PF23855">
    <property type="entry name" value="DUF7218"/>
    <property type="match status" value="1"/>
</dbReference>